<dbReference type="Proteomes" id="UP001056164">
    <property type="component" value="Chromosome"/>
</dbReference>
<keyword evidence="1" id="KW-1133">Transmembrane helix</keyword>
<gene>
    <name evidence="2" type="ORF">M3M37_07085</name>
</gene>
<dbReference type="RefSeq" id="WP_252795103.1">
    <property type="nucleotide sequence ID" value="NZ_CP097121.1"/>
</dbReference>
<reference evidence="2" key="1">
    <citation type="submission" date="2022-05" db="EMBL/GenBank/DDBJ databases">
        <authorList>
            <person name="Oliphant S.A."/>
            <person name="Watson-Haigh N.S."/>
            <person name="Sumby K.M."/>
            <person name="Gardner J.M."/>
            <person name="Jiranek V."/>
        </authorList>
    </citation>
    <scope>NUCLEOTIDE SEQUENCE</scope>
    <source>
        <strain evidence="2">KI4_A6</strain>
    </source>
</reference>
<dbReference type="EMBL" id="CP097121">
    <property type="protein sequence ID" value="USS90588.1"/>
    <property type="molecule type" value="Genomic_DNA"/>
</dbReference>
<keyword evidence="1" id="KW-0472">Membrane</keyword>
<evidence type="ECO:0000256" key="1">
    <source>
        <dbReference type="SAM" id="Phobius"/>
    </source>
</evidence>
<organism evidence="2 3">
    <name type="scientific">Fructilactobacillus carniphilus</name>
    <dbReference type="NCBI Taxonomy" id="2940297"/>
    <lineage>
        <taxon>Bacteria</taxon>
        <taxon>Bacillati</taxon>
        <taxon>Bacillota</taxon>
        <taxon>Bacilli</taxon>
        <taxon>Lactobacillales</taxon>
        <taxon>Lactobacillaceae</taxon>
        <taxon>Fructilactobacillus</taxon>
    </lineage>
</organism>
<feature type="transmembrane region" description="Helical" evidence="1">
    <location>
        <begin position="30"/>
        <end position="49"/>
    </location>
</feature>
<name>A0ABY5BYY7_9LACO</name>
<sequence>MVVLIGYSWLIILKKLGYLFQHGLTGSRSMVVLATLLVTVLVVGVYYWASHSQQQNSQTIARIVGRIGSVMKRMMEWLPFK</sequence>
<evidence type="ECO:0000313" key="3">
    <source>
        <dbReference type="Proteomes" id="UP001056164"/>
    </source>
</evidence>
<protein>
    <submittedName>
        <fullName evidence="2">Uncharacterized protein</fullName>
    </submittedName>
</protein>
<keyword evidence="1" id="KW-0812">Transmembrane</keyword>
<evidence type="ECO:0000313" key="2">
    <source>
        <dbReference type="EMBL" id="USS90588.1"/>
    </source>
</evidence>
<proteinExistence type="predicted"/>
<accession>A0ABY5BYY7</accession>
<keyword evidence="3" id="KW-1185">Reference proteome</keyword>